<dbReference type="Proteomes" id="UP000772812">
    <property type="component" value="Unassembled WGS sequence"/>
</dbReference>
<comment type="caution">
    <text evidence="1">The sequence shown here is derived from an EMBL/GenBank/DDBJ whole genome shotgun (WGS) entry which is preliminary data.</text>
</comment>
<dbReference type="Gene3D" id="3.40.1260.10">
    <property type="entry name" value="DsrEFH-like"/>
    <property type="match status" value="1"/>
</dbReference>
<evidence type="ECO:0000313" key="1">
    <source>
        <dbReference type="EMBL" id="MBK3333099.1"/>
    </source>
</evidence>
<accession>A0ABS1GJI7</accession>
<proteinExistence type="predicted"/>
<dbReference type="SUPFAM" id="SSF75169">
    <property type="entry name" value="DsrEFH-like"/>
    <property type="match status" value="1"/>
</dbReference>
<dbReference type="InterPro" id="IPR027396">
    <property type="entry name" value="DsrEFH-like"/>
</dbReference>
<reference evidence="1 2" key="1">
    <citation type="journal article" date="2021" name="Syst. Appl. Microbiol.">
        <title>Persephonella atlantica sp. nov.: How to adapt to physico-chemical gradients in high temperature hydrothermal habitats.</title>
        <authorList>
            <person name="Francois D.X."/>
            <person name="Godfroy A."/>
            <person name="Mathien C."/>
            <person name="Aube J."/>
            <person name="Cathalot C."/>
            <person name="Lesongeur F."/>
            <person name="L'Haridon S."/>
            <person name="Philippon X."/>
            <person name="Roussel E.G."/>
        </authorList>
    </citation>
    <scope>NUCLEOTIDE SEQUENCE [LARGE SCALE GENOMIC DNA]</scope>
    <source>
        <strain evidence="1 2">MO1340</strain>
    </source>
</reference>
<name>A0ABS1GJI7_9AQUI</name>
<gene>
    <name evidence="1" type="ORF">GWK41_08455</name>
</gene>
<dbReference type="RefSeq" id="WP_200674514.1">
    <property type="nucleotide sequence ID" value="NZ_JAACYA010000002.1"/>
</dbReference>
<organism evidence="1 2">
    <name type="scientific">Persephonella atlantica</name>
    <dbReference type="NCBI Taxonomy" id="2699429"/>
    <lineage>
        <taxon>Bacteria</taxon>
        <taxon>Pseudomonadati</taxon>
        <taxon>Aquificota</taxon>
        <taxon>Aquificia</taxon>
        <taxon>Aquificales</taxon>
        <taxon>Hydrogenothermaceae</taxon>
        <taxon>Persephonella</taxon>
    </lineage>
</organism>
<keyword evidence="2" id="KW-1185">Reference proteome</keyword>
<evidence type="ECO:0000313" key="2">
    <source>
        <dbReference type="Proteomes" id="UP000772812"/>
    </source>
</evidence>
<protein>
    <submittedName>
        <fullName evidence="1">Sulfurtransferase TusB</fullName>
    </submittedName>
</protein>
<dbReference type="EMBL" id="JAACYA010000002">
    <property type="protein sequence ID" value="MBK3333099.1"/>
    <property type="molecule type" value="Genomic_DNA"/>
</dbReference>
<sequence length="80" mass="9306">MVNNLWLIKRPADFPEADMLDTDDMIILIQDAVLRVPTIENWAACREDALARNVKIPEDKLLEYKDIIDIIEKANKVIVW</sequence>